<dbReference type="EMBL" id="SRLO01000165">
    <property type="protein sequence ID" value="TNN70277.1"/>
    <property type="molecule type" value="Genomic_DNA"/>
</dbReference>
<comment type="caution">
    <text evidence="2">The sequence shown here is derived from an EMBL/GenBank/DDBJ whole genome shotgun (WGS) entry which is preliminary data.</text>
</comment>
<keyword evidence="3" id="KW-1185">Reference proteome</keyword>
<gene>
    <name evidence="2" type="ORF">EYF80_019491</name>
</gene>
<evidence type="ECO:0000313" key="3">
    <source>
        <dbReference type="Proteomes" id="UP000314294"/>
    </source>
</evidence>
<dbReference type="Proteomes" id="UP000314294">
    <property type="component" value="Unassembled WGS sequence"/>
</dbReference>
<reference evidence="2 3" key="1">
    <citation type="submission" date="2019-03" db="EMBL/GenBank/DDBJ databases">
        <title>First draft genome of Liparis tanakae, snailfish: a comprehensive survey of snailfish specific genes.</title>
        <authorList>
            <person name="Kim W."/>
            <person name="Song I."/>
            <person name="Jeong J.-H."/>
            <person name="Kim D."/>
            <person name="Kim S."/>
            <person name="Ryu S."/>
            <person name="Song J.Y."/>
            <person name="Lee S.K."/>
        </authorList>
    </citation>
    <scope>NUCLEOTIDE SEQUENCE [LARGE SCALE GENOMIC DNA]</scope>
    <source>
        <tissue evidence="2">Muscle</tissue>
    </source>
</reference>
<evidence type="ECO:0000256" key="1">
    <source>
        <dbReference type="SAM" id="MobiDB-lite"/>
    </source>
</evidence>
<feature type="compositionally biased region" description="Polar residues" evidence="1">
    <location>
        <begin position="33"/>
        <end position="51"/>
    </location>
</feature>
<evidence type="ECO:0000313" key="2">
    <source>
        <dbReference type="EMBL" id="TNN70277.1"/>
    </source>
</evidence>
<feature type="region of interest" description="Disordered" evidence="1">
    <location>
        <begin position="32"/>
        <end position="52"/>
    </location>
</feature>
<sequence>MPNEKGQRVAKRVGREPSLTLRCTEHTAVENEMQGSQVLKTGKQMQGSQVLKTGKRERLISPRWPLVGLRASPSVSFSLLALSTAVPLITVVVTVPPPVLSAAVLDFKKNPNCPSFLFGRKSATSKIVDGRLVTN</sequence>
<protein>
    <submittedName>
        <fullName evidence="2">Uncharacterized protein</fullName>
    </submittedName>
</protein>
<organism evidence="2 3">
    <name type="scientific">Liparis tanakae</name>
    <name type="common">Tanaka's snailfish</name>
    <dbReference type="NCBI Taxonomy" id="230148"/>
    <lineage>
        <taxon>Eukaryota</taxon>
        <taxon>Metazoa</taxon>
        <taxon>Chordata</taxon>
        <taxon>Craniata</taxon>
        <taxon>Vertebrata</taxon>
        <taxon>Euteleostomi</taxon>
        <taxon>Actinopterygii</taxon>
        <taxon>Neopterygii</taxon>
        <taxon>Teleostei</taxon>
        <taxon>Neoteleostei</taxon>
        <taxon>Acanthomorphata</taxon>
        <taxon>Eupercaria</taxon>
        <taxon>Perciformes</taxon>
        <taxon>Cottioidei</taxon>
        <taxon>Cottales</taxon>
        <taxon>Liparidae</taxon>
        <taxon>Liparis</taxon>
    </lineage>
</organism>
<accession>A0A4Z2HX63</accession>
<dbReference type="AlphaFoldDB" id="A0A4Z2HX63"/>
<proteinExistence type="predicted"/>
<name>A0A4Z2HX63_9TELE</name>